<dbReference type="InterPro" id="IPR039365">
    <property type="entry name" value="IS701-like"/>
</dbReference>
<dbReference type="SUPFAM" id="SSF53098">
    <property type="entry name" value="Ribonuclease H-like"/>
    <property type="match status" value="1"/>
</dbReference>
<accession>A0A938XYM9</accession>
<organism evidence="2 3">
    <name type="scientific">Halanaerobacter jeridensis</name>
    <dbReference type="NCBI Taxonomy" id="706427"/>
    <lineage>
        <taxon>Bacteria</taxon>
        <taxon>Bacillati</taxon>
        <taxon>Bacillota</taxon>
        <taxon>Clostridia</taxon>
        <taxon>Halanaerobiales</taxon>
        <taxon>Halobacteroidaceae</taxon>
        <taxon>Halanaerobacter</taxon>
    </lineage>
</organism>
<evidence type="ECO:0000259" key="1">
    <source>
        <dbReference type="Pfam" id="PF01609"/>
    </source>
</evidence>
<comment type="caution">
    <text evidence="2">The sequence shown here is derived from an EMBL/GenBank/DDBJ whole genome shotgun (WGS) entry which is preliminary data.</text>
</comment>
<evidence type="ECO:0000313" key="3">
    <source>
        <dbReference type="Proteomes" id="UP000774000"/>
    </source>
</evidence>
<dbReference type="InterPro" id="IPR012337">
    <property type="entry name" value="RNaseH-like_sf"/>
</dbReference>
<name>A0A938XYM9_9FIRM</name>
<dbReference type="Pfam" id="PF01609">
    <property type="entry name" value="DDE_Tnp_1"/>
    <property type="match status" value="1"/>
</dbReference>
<keyword evidence="3" id="KW-1185">Reference proteome</keyword>
<dbReference type="GO" id="GO:0006313">
    <property type="term" value="P:DNA transposition"/>
    <property type="evidence" value="ECO:0007669"/>
    <property type="project" value="InterPro"/>
</dbReference>
<dbReference type="InterPro" id="IPR002559">
    <property type="entry name" value="Transposase_11"/>
</dbReference>
<protein>
    <recommendedName>
        <fullName evidence="1">Transposase IS4-like domain-containing protein</fullName>
    </recommendedName>
</protein>
<proteinExistence type="predicted"/>
<gene>
    <name evidence="2" type="ORF">JOC47_002977</name>
</gene>
<feature type="domain" description="Transposase IS4-like" evidence="1">
    <location>
        <begin position="163"/>
        <end position="337"/>
    </location>
</feature>
<reference evidence="2" key="1">
    <citation type="submission" date="2021-01" db="EMBL/GenBank/DDBJ databases">
        <title>Genomic Encyclopedia of Type Strains, Phase IV (KMG-IV): sequencing the most valuable type-strain genomes for metagenomic binning, comparative biology and taxonomic classification.</title>
        <authorList>
            <person name="Goeker M."/>
        </authorList>
    </citation>
    <scope>NUCLEOTIDE SEQUENCE</scope>
    <source>
        <strain evidence="2">DSM 23230</strain>
    </source>
</reference>
<dbReference type="PANTHER" id="PTHR33627:SF1">
    <property type="entry name" value="TRANSPOSASE"/>
    <property type="match status" value="1"/>
</dbReference>
<dbReference type="GO" id="GO:0003677">
    <property type="term" value="F:DNA binding"/>
    <property type="evidence" value="ECO:0007669"/>
    <property type="project" value="InterPro"/>
</dbReference>
<evidence type="ECO:0000313" key="2">
    <source>
        <dbReference type="EMBL" id="MBM7558107.1"/>
    </source>
</evidence>
<dbReference type="AlphaFoldDB" id="A0A938XYM9"/>
<sequence length="399" mass="46278">MGNMNFPVTEPQYNHIYNLTSSIIDSDGEKNLSNLEDATFDSLDQSCISRFLMSNSWLSDITNENRIEESINFASKKAENDETGFLIIDDTLLPQSEDNTQMEGTGFHKAPNSADEEYWCSHCITSSHLSIGKVSMPLDFELYLKNDYCQENNEEFNTKVELGQNLIEQFDEYYNSNQDIYVMADCWYNAEEFINFSLDKGYDYIGATPVNYSIDHNGESIKISDFYPRIDLDDLDFISVDDEFYYVYEYEGRVANVDDVKLLLCWENGGSLDNAPKCILTTDLSLDKETIIKYYSKRWEIETSYFYFKNELGLADYRLHSLKSIIRYLQIVYLAYNYIEILKILSPDEERLSYFLDLASKYFFKKLIDYIHEAGKKGIPKEQVYDTLGLGGNNLQLVA</sequence>
<dbReference type="PANTHER" id="PTHR33627">
    <property type="entry name" value="TRANSPOSASE"/>
    <property type="match status" value="1"/>
</dbReference>
<dbReference type="Proteomes" id="UP000774000">
    <property type="component" value="Unassembled WGS sequence"/>
</dbReference>
<dbReference type="EMBL" id="JAFBDQ010000026">
    <property type="protein sequence ID" value="MBM7558107.1"/>
    <property type="molecule type" value="Genomic_DNA"/>
</dbReference>
<dbReference type="GO" id="GO:0004803">
    <property type="term" value="F:transposase activity"/>
    <property type="evidence" value="ECO:0007669"/>
    <property type="project" value="InterPro"/>
</dbReference>